<accession>A0A8K0UQ88</accession>
<name>A0A8K0UQ88_9AGAR</name>
<sequence length="207" mass="23319">MTDLCGRRGQEGRHAGLLIRDAPSYLEVSDPILQSSRFGGDSIGFVMHRTFNMLSGSISSPTIIHMPCIYRSLTMKKPREKQVKRGPRLLKFEVVPRRRLSRGTILPHNPRNSNIRRPIEAALSDRNLHYGRCVPLTCSSPSTSPVLNRSSGCQFDRLLSRVDPPRISFDNGLTTAMDPFMSLRFLVQRVYLQESTHPTGSIFCAHV</sequence>
<gene>
    <name evidence="1" type="ORF">BXZ70DRAFT_70043</name>
</gene>
<dbReference type="EMBL" id="JAEVFJ010000011">
    <property type="protein sequence ID" value="KAH8101690.1"/>
    <property type="molecule type" value="Genomic_DNA"/>
</dbReference>
<protein>
    <submittedName>
        <fullName evidence="1">Uncharacterized protein</fullName>
    </submittedName>
</protein>
<proteinExistence type="predicted"/>
<evidence type="ECO:0000313" key="2">
    <source>
        <dbReference type="Proteomes" id="UP000813824"/>
    </source>
</evidence>
<dbReference type="AlphaFoldDB" id="A0A8K0UQ88"/>
<keyword evidence="2" id="KW-1185">Reference proteome</keyword>
<reference evidence="1" key="1">
    <citation type="journal article" date="2021" name="New Phytol.">
        <title>Evolutionary innovations through gain and loss of genes in the ectomycorrhizal Boletales.</title>
        <authorList>
            <person name="Wu G."/>
            <person name="Miyauchi S."/>
            <person name="Morin E."/>
            <person name="Kuo A."/>
            <person name="Drula E."/>
            <person name="Varga T."/>
            <person name="Kohler A."/>
            <person name="Feng B."/>
            <person name="Cao Y."/>
            <person name="Lipzen A."/>
            <person name="Daum C."/>
            <person name="Hundley H."/>
            <person name="Pangilinan J."/>
            <person name="Johnson J."/>
            <person name="Barry K."/>
            <person name="LaButti K."/>
            <person name="Ng V."/>
            <person name="Ahrendt S."/>
            <person name="Min B."/>
            <person name="Choi I.G."/>
            <person name="Park H."/>
            <person name="Plett J.M."/>
            <person name="Magnuson J."/>
            <person name="Spatafora J.W."/>
            <person name="Nagy L.G."/>
            <person name="Henrissat B."/>
            <person name="Grigoriev I.V."/>
            <person name="Yang Z.L."/>
            <person name="Xu J."/>
            <person name="Martin F.M."/>
        </authorList>
    </citation>
    <scope>NUCLEOTIDE SEQUENCE</scope>
    <source>
        <strain evidence="1">KKN 215</strain>
    </source>
</reference>
<organism evidence="1 2">
    <name type="scientific">Cristinia sonorae</name>
    <dbReference type="NCBI Taxonomy" id="1940300"/>
    <lineage>
        <taxon>Eukaryota</taxon>
        <taxon>Fungi</taxon>
        <taxon>Dikarya</taxon>
        <taxon>Basidiomycota</taxon>
        <taxon>Agaricomycotina</taxon>
        <taxon>Agaricomycetes</taxon>
        <taxon>Agaricomycetidae</taxon>
        <taxon>Agaricales</taxon>
        <taxon>Pleurotineae</taxon>
        <taxon>Stephanosporaceae</taxon>
        <taxon>Cristinia</taxon>
    </lineage>
</organism>
<dbReference type="Proteomes" id="UP000813824">
    <property type="component" value="Unassembled WGS sequence"/>
</dbReference>
<evidence type="ECO:0000313" key="1">
    <source>
        <dbReference type="EMBL" id="KAH8101690.1"/>
    </source>
</evidence>
<comment type="caution">
    <text evidence="1">The sequence shown here is derived from an EMBL/GenBank/DDBJ whole genome shotgun (WGS) entry which is preliminary data.</text>
</comment>